<reference evidence="3 4" key="1">
    <citation type="submission" date="2024-05" db="EMBL/GenBank/DDBJ databases">
        <authorList>
            <person name="Wallberg A."/>
        </authorList>
    </citation>
    <scope>NUCLEOTIDE SEQUENCE [LARGE SCALE GENOMIC DNA]</scope>
</reference>
<evidence type="ECO:0000256" key="1">
    <source>
        <dbReference type="SAM" id="Phobius"/>
    </source>
</evidence>
<dbReference type="Gene3D" id="3.50.4.10">
    <property type="entry name" value="Hepatocyte Growth Factor"/>
    <property type="match status" value="1"/>
</dbReference>
<feature type="transmembrane region" description="Helical" evidence="1">
    <location>
        <begin position="99"/>
        <end position="123"/>
    </location>
</feature>
<keyword evidence="1" id="KW-0812">Transmembrane</keyword>
<sequence length="129" mass="14646">MRWREPTTSCSWIDNYKQYSTSTLEICKKKCIEETDVLCSSIQYNSINGSCGLSSVRSTSQNYEEPCSADGYIYSEILNGFPWTGKRDPRVSTEDGTSWWLYAFVGSVVVIIALVLMAIMVICRRRNGQ</sequence>
<accession>A0AAV2SJ07</accession>
<dbReference type="Proteomes" id="UP001497623">
    <property type="component" value="Unassembled WGS sequence"/>
</dbReference>
<evidence type="ECO:0000313" key="4">
    <source>
        <dbReference type="Proteomes" id="UP001497623"/>
    </source>
</evidence>
<keyword evidence="1" id="KW-1133">Transmembrane helix</keyword>
<gene>
    <name evidence="3" type="ORF">MNOR_LOCUS37982</name>
</gene>
<comment type="caution">
    <text evidence="3">The sequence shown here is derived from an EMBL/GenBank/DDBJ whole genome shotgun (WGS) entry which is preliminary data.</text>
</comment>
<proteinExistence type="predicted"/>
<feature type="domain" description="Apple" evidence="2">
    <location>
        <begin position="17"/>
        <end position="65"/>
    </location>
</feature>
<dbReference type="Pfam" id="PF00024">
    <property type="entry name" value="PAN_1"/>
    <property type="match status" value="1"/>
</dbReference>
<dbReference type="AlphaFoldDB" id="A0AAV2SJ07"/>
<name>A0AAV2SJ07_MEGNR</name>
<feature type="non-terminal residue" evidence="3">
    <location>
        <position position="129"/>
    </location>
</feature>
<evidence type="ECO:0000313" key="3">
    <source>
        <dbReference type="EMBL" id="CAL4205933.1"/>
    </source>
</evidence>
<dbReference type="SUPFAM" id="SSF57414">
    <property type="entry name" value="Hairpin loop containing domain-like"/>
    <property type="match status" value="1"/>
</dbReference>
<dbReference type="EMBL" id="CAXKWB010081629">
    <property type="protein sequence ID" value="CAL4205933.1"/>
    <property type="molecule type" value="Genomic_DNA"/>
</dbReference>
<protein>
    <recommendedName>
        <fullName evidence="2">Apple domain-containing protein</fullName>
    </recommendedName>
</protein>
<evidence type="ECO:0000259" key="2">
    <source>
        <dbReference type="Pfam" id="PF00024"/>
    </source>
</evidence>
<keyword evidence="4" id="KW-1185">Reference proteome</keyword>
<dbReference type="InterPro" id="IPR003609">
    <property type="entry name" value="Pan_app"/>
</dbReference>
<keyword evidence="1" id="KW-0472">Membrane</keyword>
<organism evidence="3 4">
    <name type="scientific">Meganyctiphanes norvegica</name>
    <name type="common">Northern krill</name>
    <name type="synonym">Thysanopoda norvegica</name>
    <dbReference type="NCBI Taxonomy" id="48144"/>
    <lineage>
        <taxon>Eukaryota</taxon>
        <taxon>Metazoa</taxon>
        <taxon>Ecdysozoa</taxon>
        <taxon>Arthropoda</taxon>
        <taxon>Crustacea</taxon>
        <taxon>Multicrustacea</taxon>
        <taxon>Malacostraca</taxon>
        <taxon>Eumalacostraca</taxon>
        <taxon>Eucarida</taxon>
        <taxon>Euphausiacea</taxon>
        <taxon>Euphausiidae</taxon>
        <taxon>Meganyctiphanes</taxon>
    </lineage>
</organism>